<keyword evidence="1" id="KW-1133">Transmembrane helix</keyword>
<accession>A0A251S8C5</accession>
<organism evidence="3 4">
    <name type="scientific">Helianthus annuus</name>
    <name type="common">Common sunflower</name>
    <dbReference type="NCBI Taxonomy" id="4232"/>
    <lineage>
        <taxon>Eukaryota</taxon>
        <taxon>Viridiplantae</taxon>
        <taxon>Streptophyta</taxon>
        <taxon>Embryophyta</taxon>
        <taxon>Tracheophyta</taxon>
        <taxon>Spermatophyta</taxon>
        <taxon>Magnoliopsida</taxon>
        <taxon>eudicotyledons</taxon>
        <taxon>Gunneridae</taxon>
        <taxon>Pentapetalae</taxon>
        <taxon>asterids</taxon>
        <taxon>campanulids</taxon>
        <taxon>Asterales</taxon>
        <taxon>Asteraceae</taxon>
        <taxon>Asteroideae</taxon>
        <taxon>Heliantheae alliance</taxon>
        <taxon>Heliantheae</taxon>
        <taxon>Helianthus</taxon>
    </lineage>
</organism>
<evidence type="ECO:0000313" key="2">
    <source>
        <dbReference type="EMBL" id="KAF5764464.1"/>
    </source>
</evidence>
<dbReference type="InParanoid" id="A0A251S8C5"/>
<dbReference type="AlphaFoldDB" id="A0A251S8C5"/>
<dbReference type="Gramene" id="mRNA:HanXRQr2_Chr15g0692341">
    <property type="protein sequence ID" value="mRNA:HanXRQr2_Chr15g0692341"/>
    <property type="gene ID" value="HanXRQr2_Chr15g0692341"/>
</dbReference>
<name>A0A251S8C5_HELAN</name>
<reference evidence="2 4" key="1">
    <citation type="journal article" date="2017" name="Nature">
        <title>The sunflower genome provides insights into oil metabolism, flowering and Asterid evolution.</title>
        <authorList>
            <person name="Badouin H."/>
            <person name="Gouzy J."/>
            <person name="Grassa C.J."/>
            <person name="Murat F."/>
            <person name="Staton S.E."/>
            <person name="Cottret L."/>
            <person name="Lelandais-Briere C."/>
            <person name="Owens G.L."/>
            <person name="Carrere S."/>
            <person name="Mayjonade B."/>
            <person name="Legrand L."/>
            <person name="Gill N."/>
            <person name="Kane N.C."/>
            <person name="Bowers J.E."/>
            <person name="Hubner S."/>
            <person name="Bellec A."/>
            <person name="Berard A."/>
            <person name="Berges H."/>
            <person name="Blanchet N."/>
            <person name="Boniface M.C."/>
            <person name="Brunel D."/>
            <person name="Catrice O."/>
            <person name="Chaidir N."/>
            <person name="Claudel C."/>
            <person name="Donnadieu C."/>
            <person name="Faraut T."/>
            <person name="Fievet G."/>
            <person name="Helmstetter N."/>
            <person name="King M."/>
            <person name="Knapp S.J."/>
            <person name="Lai Z."/>
            <person name="Le Paslier M.C."/>
            <person name="Lippi Y."/>
            <person name="Lorenzon L."/>
            <person name="Mandel J.R."/>
            <person name="Marage G."/>
            <person name="Marchand G."/>
            <person name="Marquand E."/>
            <person name="Bret-Mestries E."/>
            <person name="Morien E."/>
            <person name="Nambeesan S."/>
            <person name="Nguyen T."/>
            <person name="Pegot-Espagnet P."/>
            <person name="Pouilly N."/>
            <person name="Raftis F."/>
            <person name="Sallet E."/>
            <person name="Schiex T."/>
            <person name="Thomas J."/>
            <person name="Vandecasteele C."/>
            <person name="Vares D."/>
            <person name="Vear F."/>
            <person name="Vautrin S."/>
            <person name="Crespi M."/>
            <person name="Mangin B."/>
            <person name="Burke J.M."/>
            <person name="Salse J."/>
            <person name="Munos S."/>
            <person name="Vincourt P."/>
            <person name="Rieseberg L.H."/>
            <person name="Langlade N.B."/>
        </authorList>
    </citation>
    <scope>NUCLEOTIDE SEQUENCE [LARGE SCALE GENOMIC DNA]</scope>
    <source>
        <strain evidence="4">cv. SF193</strain>
        <tissue evidence="2">Leaves</tissue>
    </source>
</reference>
<sequence>MLFSVCLFQLFYVVFSMLDFLLLRGLEYKLRQKQPPFSTQMESLPFRCASTSQVLLACVTKPCYERTKVDREMDAKDAHTVLLERIINNMVMEHFYI</sequence>
<dbReference type="EMBL" id="MNCJ02000330">
    <property type="protein sequence ID" value="KAF5764464.1"/>
    <property type="molecule type" value="Genomic_DNA"/>
</dbReference>
<reference evidence="3" key="2">
    <citation type="submission" date="2017-02" db="EMBL/GenBank/DDBJ databases">
        <title>Sunflower complete genome.</title>
        <authorList>
            <person name="Langlade N."/>
            <person name="Munos S."/>
        </authorList>
    </citation>
    <scope>NUCLEOTIDE SEQUENCE [LARGE SCALE GENOMIC DNA]</scope>
    <source>
        <tissue evidence="3">Leaves</tissue>
    </source>
</reference>
<evidence type="ECO:0000313" key="3">
    <source>
        <dbReference type="EMBL" id="OTF95074.1"/>
    </source>
</evidence>
<keyword evidence="1" id="KW-0812">Transmembrane</keyword>
<dbReference type="Proteomes" id="UP000215914">
    <property type="component" value="Chromosome 15"/>
</dbReference>
<evidence type="ECO:0000313" key="4">
    <source>
        <dbReference type="Proteomes" id="UP000215914"/>
    </source>
</evidence>
<keyword evidence="4" id="KW-1185">Reference proteome</keyword>
<evidence type="ECO:0000256" key="1">
    <source>
        <dbReference type="SAM" id="Phobius"/>
    </source>
</evidence>
<feature type="transmembrane region" description="Helical" evidence="1">
    <location>
        <begin position="6"/>
        <end position="23"/>
    </location>
</feature>
<keyword evidence="1" id="KW-0472">Membrane</keyword>
<protein>
    <submittedName>
        <fullName evidence="3">Uncharacterized protein</fullName>
    </submittedName>
</protein>
<dbReference type="EMBL" id="CM007904">
    <property type="protein sequence ID" value="OTF95074.1"/>
    <property type="molecule type" value="Genomic_DNA"/>
</dbReference>
<proteinExistence type="predicted"/>
<gene>
    <name evidence="3" type="ORF">HannXRQ_Chr15g0479061</name>
    <name evidence="2" type="ORF">HanXRQr2_Chr15g0692341</name>
</gene>
<reference evidence="2" key="3">
    <citation type="submission" date="2020-06" db="EMBL/GenBank/DDBJ databases">
        <title>Helianthus annuus Genome sequencing and assembly Release 2.</title>
        <authorList>
            <person name="Gouzy J."/>
            <person name="Langlade N."/>
            <person name="Munos S."/>
        </authorList>
    </citation>
    <scope>NUCLEOTIDE SEQUENCE</scope>
    <source>
        <tissue evidence="2">Leaves</tissue>
    </source>
</reference>